<keyword evidence="2" id="KW-0805">Transcription regulation</keyword>
<evidence type="ECO:0000313" key="6">
    <source>
        <dbReference type="EMBL" id="RZF21392.1"/>
    </source>
</evidence>
<dbReference type="Gene3D" id="1.10.10.10">
    <property type="entry name" value="Winged helix-like DNA-binding domain superfamily/Winged helix DNA-binding domain"/>
    <property type="match status" value="1"/>
</dbReference>
<dbReference type="PANTHER" id="PTHR30126">
    <property type="entry name" value="HTH-TYPE TRANSCRIPTIONAL REGULATOR"/>
    <property type="match status" value="1"/>
</dbReference>
<evidence type="ECO:0000259" key="5">
    <source>
        <dbReference type="PROSITE" id="PS50931"/>
    </source>
</evidence>
<dbReference type="RefSeq" id="WP_114706459.1">
    <property type="nucleotide sequence ID" value="NZ_QDKL01000002.1"/>
</dbReference>
<evidence type="ECO:0000256" key="4">
    <source>
        <dbReference type="ARBA" id="ARBA00023163"/>
    </source>
</evidence>
<dbReference type="PANTHER" id="PTHR30126:SF40">
    <property type="entry name" value="HTH-TYPE TRANSCRIPTIONAL REGULATOR GLTR"/>
    <property type="match status" value="1"/>
</dbReference>
<dbReference type="InterPro" id="IPR000847">
    <property type="entry name" value="LysR_HTH_N"/>
</dbReference>
<dbReference type="EMBL" id="QDKL01000002">
    <property type="protein sequence ID" value="RZF21392.1"/>
    <property type="molecule type" value="Genomic_DNA"/>
</dbReference>
<dbReference type="InterPro" id="IPR036388">
    <property type="entry name" value="WH-like_DNA-bd_sf"/>
</dbReference>
<dbReference type="Pfam" id="PF00126">
    <property type="entry name" value="HTH_1"/>
    <property type="match status" value="1"/>
</dbReference>
<protein>
    <submittedName>
        <fullName evidence="6">LysR family transcriptional regulator</fullName>
    </submittedName>
</protein>
<reference evidence="7" key="1">
    <citation type="journal article" date="2019" name="Int. J. Syst. Evol. Microbiol.">
        <title>Halobacteriovorax valvorus sp. nov., a novel prokaryotic predator isolated from coastal seawater of China.</title>
        <authorList>
            <person name="Chen M.-X."/>
        </authorList>
    </citation>
    <scope>NUCLEOTIDE SEQUENCE [LARGE SCALE GENOMIC DNA]</scope>
    <source>
        <strain evidence="7">BL9</strain>
    </source>
</reference>
<evidence type="ECO:0000313" key="7">
    <source>
        <dbReference type="Proteomes" id="UP000443582"/>
    </source>
</evidence>
<dbReference type="InterPro" id="IPR036390">
    <property type="entry name" value="WH_DNA-bd_sf"/>
</dbReference>
<dbReference type="SUPFAM" id="SSF46785">
    <property type="entry name" value="Winged helix' DNA-binding domain"/>
    <property type="match status" value="1"/>
</dbReference>
<evidence type="ECO:0000256" key="2">
    <source>
        <dbReference type="ARBA" id="ARBA00023015"/>
    </source>
</evidence>
<name>A0ABY0IEL2_9BACT</name>
<accession>A0ABY0IEL2</accession>
<gene>
    <name evidence="6" type="ORF">DAY19_06820</name>
</gene>
<organism evidence="6 7">
    <name type="scientific">Halobacteriovorax vibrionivorans</name>
    <dbReference type="NCBI Taxonomy" id="2152716"/>
    <lineage>
        <taxon>Bacteria</taxon>
        <taxon>Pseudomonadati</taxon>
        <taxon>Bdellovibrionota</taxon>
        <taxon>Bacteriovoracia</taxon>
        <taxon>Bacteriovoracales</taxon>
        <taxon>Halobacteriovoraceae</taxon>
        <taxon>Halobacteriovorax</taxon>
    </lineage>
</organism>
<dbReference type="PROSITE" id="PS50931">
    <property type="entry name" value="HTH_LYSR"/>
    <property type="match status" value="1"/>
</dbReference>
<keyword evidence="3" id="KW-0238">DNA-binding</keyword>
<keyword evidence="4" id="KW-0804">Transcription</keyword>
<feature type="domain" description="HTH lysR-type" evidence="5">
    <location>
        <begin position="1"/>
        <end position="58"/>
    </location>
</feature>
<dbReference type="Proteomes" id="UP000443582">
    <property type="component" value="Unassembled WGS sequence"/>
</dbReference>
<evidence type="ECO:0000256" key="3">
    <source>
        <dbReference type="ARBA" id="ARBA00023125"/>
    </source>
</evidence>
<evidence type="ECO:0000256" key="1">
    <source>
        <dbReference type="ARBA" id="ARBA00009437"/>
    </source>
</evidence>
<sequence>MNWNHLYCFYEAAKHKSVKKAALKMGLAPSTVSEQVKKLEQHYDVQLFERKVREIVLTQKGEDVYSYAKNIFDNGMRLIDSLTFEDDGGYDVCFSIESHLESQAVSAFLGDYFQLYRDFGHTKTKRSKNFSQTMYFLENDTVDIAISDNPISNDMYKNFLVANNQLRFYISTSMAAKFRDLPMEQVVKKLPVGFLSSDESLILNATQLLKEQGIYLKESFFSEHLEYLETLALRGEIILAAIGNETIFQNLYCLGPDNEIAVPTYAILKRRNENLLYARKLKDLLHVENEDNTARGLINLH</sequence>
<keyword evidence="7" id="KW-1185">Reference proteome</keyword>
<comment type="similarity">
    <text evidence="1">Belongs to the LysR transcriptional regulatory family.</text>
</comment>
<proteinExistence type="inferred from homology"/>
<comment type="caution">
    <text evidence="6">The sequence shown here is derived from an EMBL/GenBank/DDBJ whole genome shotgun (WGS) entry which is preliminary data.</text>
</comment>